<dbReference type="RefSeq" id="WP_263595210.1">
    <property type="nucleotide sequence ID" value="NZ_CP107020.1"/>
</dbReference>
<evidence type="ECO:0000256" key="2">
    <source>
        <dbReference type="ARBA" id="ARBA00022448"/>
    </source>
</evidence>
<dbReference type="InterPro" id="IPR024370">
    <property type="entry name" value="PBP_domain"/>
</dbReference>
<dbReference type="InterPro" id="IPR050962">
    <property type="entry name" value="Phosphate-bind_PstS"/>
</dbReference>
<dbReference type="Proteomes" id="UP001164305">
    <property type="component" value="Chromosome"/>
</dbReference>
<evidence type="ECO:0000256" key="1">
    <source>
        <dbReference type="ARBA" id="ARBA00008725"/>
    </source>
</evidence>
<comment type="similarity">
    <text evidence="1 4">Belongs to the PstS family.</text>
</comment>
<dbReference type="InterPro" id="IPR005673">
    <property type="entry name" value="ABC_phos-bd_PstS"/>
</dbReference>
<protein>
    <recommendedName>
        <fullName evidence="4">Phosphate-binding protein</fullName>
    </recommendedName>
</protein>
<evidence type="ECO:0000259" key="6">
    <source>
        <dbReference type="Pfam" id="PF12849"/>
    </source>
</evidence>
<dbReference type="Gene3D" id="3.40.190.10">
    <property type="entry name" value="Periplasmic binding protein-like II"/>
    <property type="match status" value="2"/>
</dbReference>
<accession>A0ABY6G5U4</accession>
<evidence type="ECO:0000256" key="5">
    <source>
        <dbReference type="SAM" id="SignalP"/>
    </source>
</evidence>
<keyword evidence="8" id="KW-1185">Reference proteome</keyword>
<evidence type="ECO:0000256" key="3">
    <source>
        <dbReference type="ARBA" id="ARBA00022592"/>
    </source>
</evidence>
<evidence type="ECO:0000256" key="4">
    <source>
        <dbReference type="PIRNR" id="PIRNR002756"/>
    </source>
</evidence>
<evidence type="ECO:0000313" key="7">
    <source>
        <dbReference type="EMBL" id="UYG18004.1"/>
    </source>
</evidence>
<dbReference type="PANTHER" id="PTHR42996:SF1">
    <property type="entry name" value="PHOSPHATE-BINDING PROTEIN PSTS"/>
    <property type="match status" value="1"/>
</dbReference>
<organism evidence="7 8">
    <name type="scientific">Brachybacterium huguangmaarense</name>
    <dbReference type="NCBI Taxonomy" id="1652028"/>
    <lineage>
        <taxon>Bacteria</taxon>
        <taxon>Bacillati</taxon>
        <taxon>Actinomycetota</taxon>
        <taxon>Actinomycetes</taxon>
        <taxon>Micrococcales</taxon>
        <taxon>Dermabacteraceae</taxon>
        <taxon>Brachybacterium</taxon>
    </lineage>
</organism>
<dbReference type="PANTHER" id="PTHR42996">
    <property type="entry name" value="PHOSPHATE-BINDING PROTEIN PSTS"/>
    <property type="match status" value="1"/>
</dbReference>
<sequence>MNVRFSRLTAVAALALTGGLALSACGGSGGTAVGTASAASDAGGSGDATGKISGAGASSAEAAQTAWTQNFGALNAGATVTYTAVGSGKGREQFLNGGAAFAGSDDAMKPEEIQESSTACQGGTAFDVPIYISPIAVVYKLDGVEDLQLSPATLAGIFSGKITTWNDPAIAADNPGVSLPDKPVVPVHRSDKSGTTGNFTDYLAQTAGDVWTAGTIEEWPTDGGQSGDGTSGLISTVQGGDGTIGYADASKAGNLGVAKLKIGDQYVAPSEEGAAAAVENSPRAEGRADTDIAIQIDRTQTESGAYPLVLVSYMILCDTYKDAGTADLVKAYATYVVSEQGQQQAAEAAGSAPLSEALRTDAQASIDTIKAKA</sequence>
<evidence type="ECO:0000313" key="8">
    <source>
        <dbReference type="Proteomes" id="UP001164305"/>
    </source>
</evidence>
<keyword evidence="3 4" id="KW-0592">Phosphate transport</keyword>
<gene>
    <name evidence="7" type="primary">pstS</name>
    <name evidence="7" type="ORF">BRM3_06200</name>
</gene>
<dbReference type="Pfam" id="PF12849">
    <property type="entry name" value="PBP_like_2"/>
    <property type="match status" value="1"/>
</dbReference>
<proteinExistence type="inferred from homology"/>
<feature type="signal peptide" evidence="5">
    <location>
        <begin position="1"/>
        <end position="23"/>
    </location>
</feature>
<reference evidence="7" key="1">
    <citation type="submission" date="2022-10" db="EMBL/GenBank/DDBJ databases">
        <title>Whole-Genome Sequencing of Brachybacterium huguangmaarense BRM-3, Isolated from Betula schmidtii.</title>
        <authorList>
            <person name="Haam D."/>
        </authorList>
    </citation>
    <scope>NUCLEOTIDE SEQUENCE</scope>
    <source>
        <strain evidence="7">BRM-3</strain>
    </source>
</reference>
<dbReference type="SUPFAM" id="SSF53850">
    <property type="entry name" value="Periplasmic binding protein-like II"/>
    <property type="match status" value="1"/>
</dbReference>
<feature type="chain" id="PRO_5046840564" description="Phosphate-binding protein" evidence="5">
    <location>
        <begin position="24"/>
        <end position="373"/>
    </location>
</feature>
<dbReference type="NCBIfam" id="TIGR00975">
    <property type="entry name" value="3a0107s03"/>
    <property type="match status" value="1"/>
</dbReference>
<name>A0ABY6G5U4_9MICO</name>
<dbReference type="EMBL" id="CP107020">
    <property type="protein sequence ID" value="UYG18004.1"/>
    <property type="molecule type" value="Genomic_DNA"/>
</dbReference>
<feature type="domain" description="PBP" evidence="6">
    <location>
        <begin position="46"/>
        <end position="339"/>
    </location>
</feature>
<keyword evidence="5" id="KW-0732">Signal</keyword>
<dbReference type="CDD" id="cd13565">
    <property type="entry name" value="PBP2_PstS"/>
    <property type="match status" value="1"/>
</dbReference>
<keyword evidence="2 4" id="KW-0813">Transport</keyword>
<dbReference type="PIRSF" id="PIRSF002756">
    <property type="entry name" value="PstS"/>
    <property type="match status" value="1"/>
</dbReference>
<dbReference type="PROSITE" id="PS51257">
    <property type="entry name" value="PROKAR_LIPOPROTEIN"/>
    <property type="match status" value="1"/>
</dbReference>